<dbReference type="AlphaFoldDB" id="A0ABD5WJ99"/>
<accession>A0ABD5WJ99</accession>
<evidence type="ECO:0000313" key="4">
    <source>
        <dbReference type="Proteomes" id="UP001596407"/>
    </source>
</evidence>
<evidence type="ECO:0000259" key="2">
    <source>
        <dbReference type="Pfam" id="PF18545"/>
    </source>
</evidence>
<feature type="domain" description="Halobacterial output" evidence="2">
    <location>
        <begin position="8"/>
        <end position="80"/>
    </location>
</feature>
<evidence type="ECO:0000256" key="1">
    <source>
        <dbReference type="SAM" id="MobiDB-lite"/>
    </source>
</evidence>
<keyword evidence="4" id="KW-1185">Reference proteome</keyword>
<organism evidence="3 4">
    <name type="scientific">Halorussus caseinilyticus</name>
    <dbReference type="NCBI Taxonomy" id="3034025"/>
    <lineage>
        <taxon>Archaea</taxon>
        <taxon>Methanobacteriati</taxon>
        <taxon>Methanobacteriota</taxon>
        <taxon>Stenosarchaea group</taxon>
        <taxon>Halobacteria</taxon>
        <taxon>Halobacteriales</taxon>
        <taxon>Haladaptataceae</taxon>
        <taxon>Halorussus</taxon>
    </lineage>
</organism>
<dbReference type="Proteomes" id="UP001596407">
    <property type="component" value="Unassembled WGS sequence"/>
</dbReference>
<proteinExistence type="predicted"/>
<comment type="caution">
    <text evidence="3">The sequence shown here is derived from an EMBL/GenBank/DDBJ whole genome shotgun (WGS) entry which is preliminary data.</text>
</comment>
<sequence>MSGDTFEKRSTSQRVITAVAEATDSDPTEVGPLYHVIDPDALDRLFSPTRGSGRNGGHVEFTFGGCDVVVSGNGDVEVTERGVAAELADENDSAHRLGTDLDETA</sequence>
<dbReference type="GeneID" id="79302699"/>
<feature type="region of interest" description="Disordered" evidence="1">
    <location>
        <begin position="84"/>
        <end position="105"/>
    </location>
</feature>
<dbReference type="EMBL" id="JBHSZH010000005">
    <property type="protein sequence ID" value="MFC7080647.1"/>
    <property type="molecule type" value="Genomic_DNA"/>
</dbReference>
<evidence type="ECO:0000313" key="3">
    <source>
        <dbReference type="EMBL" id="MFC7080647.1"/>
    </source>
</evidence>
<gene>
    <name evidence="3" type="ORF">ACFQJ6_11495</name>
</gene>
<protein>
    <submittedName>
        <fullName evidence="3">HalOD1 output domain-containing protein</fullName>
    </submittedName>
</protein>
<dbReference type="Pfam" id="PF18545">
    <property type="entry name" value="HalOD1"/>
    <property type="match status" value="1"/>
</dbReference>
<name>A0ABD5WJ99_9EURY</name>
<reference evidence="3 4" key="1">
    <citation type="journal article" date="2019" name="Int. J. Syst. Evol. Microbiol.">
        <title>The Global Catalogue of Microorganisms (GCM) 10K type strain sequencing project: providing services to taxonomists for standard genome sequencing and annotation.</title>
        <authorList>
            <consortium name="The Broad Institute Genomics Platform"/>
            <consortium name="The Broad Institute Genome Sequencing Center for Infectious Disease"/>
            <person name="Wu L."/>
            <person name="Ma J."/>
        </authorList>
    </citation>
    <scope>NUCLEOTIDE SEQUENCE [LARGE SCALE GENOMIC DNA]</scope>
    <source>
        <strain evidence="3 4">DT72</strain>
    </source>
</reference>
<dbReference type="RefSeq" id="WP_276281493.1">
    <property type="nucleotide sequence ID" value="NZ_CP119809.1"/>
</dbReference>
<dbReference type="InterPro" id="IPR040624">
    <property type="entry name" value="HalOD1"/>
</dbReference>